<comment type="caution">
    <text evidence="3">The sequence shown here is derived from an EMBL/GenBank/DDBJ whole genome shotgun (WGS) entry which is preliminary data.</text>
</comment>
<evidence type="ECO:0000313" key="3">
    <source>
        <dbReference type="EMBL" id="MBC2843922.1"/>
    </source>
</evidence>
<keyword evidence="1" id="KW-0472">Membrane</keyword>
<gene>
    <name evidence="3" type="ORF">H7F21_02370</name>
</gene>
<name>A0A842IKX8_9FLAO</name>
<keyword evidence="1" id="KW-0812">Transmembrane</keyword>
<protein>
    <recommendedName>
        <fullName evidence="2">Major facilitator superfamily (MFS) profile domain-containing protein</fullName>
    </recommendedName>
</protein>
<dbReference type="GO" id="GO:0022857">
    <property type="term" value="F:transmembrane transporter activity"/>
    <property type="evidence" value="ECO:0007669"/>
    <property type="project" value="InterPro"/>
</dbReference>
<organism evidence="3 4">
    <name type="scientific">Winogradskyella flava</name>
    <dbReference type="NCBI Taxonomy" id="1884876"/>
    <lineage>
        <taxon>Bacteria</taxon>
        <taxon>Pseudomonadati</taxon>
        <taxon>Bacteroidota</taxon>
        <taxon>Flavobacteriia</taxon>
        <taxon>Flavobacteriales</taxon>
        <taxon>Flavobacteriaceae</taxon>
        <taxon>Winogradskyella</taxon>
    </lineage>
</organism>
<reference evidence="3" key="1">
    <citation type="submission" date="2020-08" db="EMBL/GenBank/DDBJ databases">
        <title>Winogradskyella ouciana sp. nov., isolated from the hadal seawater of the Mariana Trench.</title>
        <authorList>
            <person name="He X."/>
        </authorList>
    </citation>
    <scope>NUCLEOTIDE SEQUENCE [LARGE SCALE GENOMIC DNA]</scope>
    <source>
        <strain evidence="3">KCTC 52348</strain>
    </source>
</reference>
<feature type="transmembrane region" description="Helical" evidence="1">
    <location>
        <begin position="12"/>
        <end position="35"/>
    </location>
</feature>
<dbReference type="AlphaFoldDB" id="A0A842IKX8"/>
<evidence type="ECO:0000259" key="2">
    <source>
        <dbReference type="PROSITE" id="PS50850"/>
    </source>
</evidence>
<proteinExistence type="predicted"/>
<evidence type="ECO:0000256" key="1">
    <source>
        <dbReference type="SAM" id="Phobius"/>
    </source>
</evidence>
<dbReference type="RefSeq" id="WP_185787629.1">
    <property type="nucleotide sequence ID" value="NZ_JACLCP010000001.1"/>
</dbReference>
<evidence type="ECO:0000313" key="4">
    <source>
        <dbReference type="Proteomes" id="UP000533900"/>
    </source>
</evidence>
<accession>A0A842IKX8</accession>
<feature type="domain" description="Major facilitator superfamily (MFS) profile" evidence="2">
    <location>
        <begin position="1"/>
        <end position="66"/>
    </location>
</feature>
<dbReference type="PROSITE" id="PS50850">
    <property type="entry name" value="MFS"/>
    <property type="match status" value="1"/>
</dbReference>
<feature type="transmembrane region" description="Helical" evidence="1">
    <location>
        <begin position="42"/>
        <end position="65"/>
    </location>
</feature>
<sequence>MGVLIDSTDYGWYILLLFFLAFGVPLLLLIIGLVIRPKNKKASTIILIIAAVYSVIGLGVCRSVLI</sequence>
<keyword evidence="4" id="KW-1185">Reference proteome</keyword>
<keyword evidence="1" id="KW-1133">Transmembrane helix</keyword>
<dbReference type="Proteomes" id="UP000533900">
    <property type="component" value="Unassembled WGS sequence"/>
</dbReference>
<dbReference type="InterPro" id="IPR020846">
    <property type="entry name" value="MFS_dom"/>
</dbReference>
<dbReference type="EMBL" id="JACLCP010000001">
    <property type="protein sequence ID" value="MBC2843922.1"/>
    <property type="molecule type" value="Genomic_DNA"/>
</dbReference>